<dbReference type="EMBL" id="AYYN01000067">
    <property type="protein sequence ID" value="KRM75352.1"/>
    <property type="molecule type" value="Genomic_DNA"/>
</dbReference>
<name>A0A0R2B7L3_9LACO</name>
<dbReference type="AlphaFoldDB" id="A0A0R2B7L3"/>
<dbReference type="PATRIC" id="fig|1423772.3.peg.155"/>
<dbReference type="CDD" id="cd21059">
    <property type="entry name" value="LciA-like"/>
    <property type="match status" value="1"/>
</dbReference>
<proteinExistence type="predicted"/>
<dbReference type="Proteomes" id="UP000051612">
    <property type="component" value="Unassembled WGS sequence"/>
</dbReference>
<comment type="caution">
    <text evidence="1">The sequence shown here is derived from an EMBL/GenBank/DDBJ whole genome shotgun (WGS) entry which is preliminary data.</text>
</comment>
<dbReference type="GO" id="GO:0030153">
    <property type="term" value="P:bacteriocin immunity"/>
    <property type="evidence" value="ECO:0007669"/>
    <property type="project" value="InterPro"/>
</dbReference>
<accession>A0A0R2B7L3</accession>
<dbReference type="Pfam" id="PF08951">
    <property type="entry name" value="EntA_Immun"/>
    <property type="match status" value="1"/>
</dbReference>
<reference evidence="1 2" key="1">
    <citation type="journal article" date="2015" name="Genome Announc.">
        <title>Expanding the biotechnology potential of lactobacilli through comparative genomics of 213 strains and associated genera.</title>
        <authorList>
            <person name="Sun Z."/>
            <person name="Harris H.M."/>
            <person name="McCann A."/>
            <person name="Guo C."/>
            <person name="Argimon S."/>
            <person name="Zhang W."/>
            <person name="Yang X."/>
            <person name="Jeffery I.B."/>
            <person name="Cooney J.C."/>
            <person name="Kagawa T.F."/>
            <person name="Liu W."/>
            <person name="Song Y."/>
            <person name="Salvetti E."/>
            <person name="Wrobel A."/>
            <person name="Rasinkangas P."/>
            <person name="Parkhill J."/>
            <person name="Rea M.C."/>
            <person name="O'Sullivan O."/>
            <person name="Ritari J."/>
            <person name="Douillard F.P."/>
            <person name="Paul Ross R."/>
            <person name="Yang R."/>
            <person name="Briner A.E."/>
            <person name="Felis G.E."/>
            <person name="de Vos W.M."/>
            <person name="Barrangou R."/>
            <person name="Klaenhammer T.R."/>
            <person name="Caufield P.W."/>
            <person name="Cui Y."/>
            <person name="Zhang H."/>
            <person name="O'Toole P.W."/>
        </authorList>
    </citation>
    <scope>NUCLEOTIDE SEQUENCE [LARGE SCALE GENOMIC DNA]</scope>
    <source>
        <strain evidence="1 2">DSM 20452</strain>
    </source>
</reference>
<organism evidence="1 2">
    <name type="scientific">Ligilactobacillus murinus DSM 20452 = NBRC 14221</name>
    <dbReference type="NCBI Taxonomy" id="1423772"/>
    <lineage>
        <taxon>Bacteria</taxon>
        <taxon>Bacillati</taxon>
        <taxon>Bacillota</taxon>
        <taxon>Bacilli</taxon>
        <taxon>Lactobacillales</taxon>
        <taxon>Lactobacillaceae</taxon>
        <taxon>Ligilactobacillus</taxon>
    </lineage>
</organism>
<evidence type="ECO:0000313" key="2">
    <source>
        <dbReference type="Proteomes" id="UP000051612"/>
    </source>
</evidence>
<dbReference type="RefSeq" id="WP_056958996.1">
    <property type="nucleotide sequence ID" value="NZ_AYYN01000067.1"/>
</dbReference>
<evidence type="ECO:0008006" key="3">
    <source>
        <dbReference type="Google" id="ProtNLM"/>
    </source>
</evidence>
<sequence>MKEDITEEKIMNEVYNFIVDEKITDAERKVFINFKNKIGEKVDFSEALMALSYDLRDLAIKNISENKVLTPDVSNFYKKISSYGQLKLNWARGLASYGIIF</sequence>
<dbReference type="InterPro" id="IPR015046">
    <property type="entry name" value="LciA_Immunity-like"/>
</dbReference>
<gene>
    <name evidence="1" type="ORF">FC48_GL000141</name>
</gene>
<evidence type="ECO:0000313" key="1">
    <source>
        <dbReference type="EMBL" id="KRM75352.1"/>
    </source>
</evidence>
<protein>
    <recommendedName>
        <fullName evidence="3">Bacteriocin immunity protein</fullName>
    </recommendedName>
</protein>